<feature type="transmembrane region" description="Helical" evidence="1">
    <location>
        <begin position="59"/>
        <end position="92"/>
    </location>
</feature>
<keyword evidence="1" id="KW-1133">Transmembrane helix</keyword>
<dbReference type="AlphaFoldDB" id="A0A829HAM8"/>
<dbReference type="Proteomes" id="UP000014244">
    <property type="component" value="Unassembled WGS sequence"/>
</dbReference>
<protein>
    <submittedName>
        <fullName evidence="2">Gassericin A</fullName>
    </submittedName>
</protein>
<sequence>MLSTVEKLHMTKMEKTVLTIGSFVIAALMVTILFTNIYFIANKLGIHLAPGWYQDMVNYVSAGGSLAGAFSVVAGVTLPAWIVPIATAFGAVSA</sequence>
<reference evidence="2 3" key="1">
    <citation type="journal article" date="2013" name="PLoS ONE">
        <title>Lactobacillus paracasei comparative genomics: towards species pan-genome definition and exploitation of diversity.</title>
        <authorList>
            <person name="Smokvina T."/>
            <person name="Wels M."/>
            <person name="Polka J."/>
            <person name="Chervaux C."/>
            <person name="Brisse S."/>
            <person name="Boekhorst J."/>
            <person name="van Hylckama Vlieg J.E."/>
            <person name="Siezen R.J."/>
        </authorList>
    </citation>
    <scope>NUCLEOTIDE SEQUENCE [LARGE SCALE GENOMIC DNA]</scope>
    <source>
        <strain evidence="2 3">Lpp41</strain>
    </source>
</reference>
<evidence type="ECO:0000313" key="2">
    <source>
        <dbReference type="EMBL" id="EPC76244.1"/>
    </source>
</evidence>
<feature type="transmembrane region" description="Helical" evidence="1">
    <location>
        <begin position="17"/>
        <end position="39"/>
    </location>
</feature>
<accession>A0A829HAM8</accession>
<gene>
    <name evidence="2" type="ORF">Lpp41_00530</name>
</gene>
<comment type="caution">
    <text evidence="2">The sequence shown here is derived from an EMBL/GenBank/DDBJ whole genome shotgun (WGS) entry which is preliminary data.</text>
</comment>
<evidence type="ECO:0000313" key="3">
    <source>
        <dbReference type="Proteomes" id="UP000014244"/>
    </source>
</evidence>
<organism evidence="2 3">
    <name type="scientific">Lacticaseibacillus paracasei subsp. paracasei Lpp41</name>
    <dbReference type="NCBI Taxonomy" id="1256208"/>
    <lineage>
        <taxon>Bacteria</taxon>
        <taxon>Bacillati</taxon>
        <taxon>Bacillota</taxon>
        <taxon>Bacilli</taxon>
        <taxon>Lactobacillales</taxon>
        <taxon>Lactobacillaceae</taxon>
        <taxon>Lacticaseibacillus</taxon>
    </lineage>
</organism>
<proteinExistence type="predicted"/>
<keyword evidence="1" id="KW-0812">Transmembrane</keyword>
<dbReference type="Pfam" id="PF12173">
    <property type="entry name" value="BacteriocIIc_cy"/>
    <property type="match status" value="1"/>
</dbReference>
<keyword evidence="1" id="KW-0472">Membrane</keyword>
<name>A0A829HAM8_LACPA</name>
<evidence type="ECO:0000256" key="1">
    <source>
        <dbReference type="SAM" id="Phobius"/>
    </source>
</evidence>
<dbReference type="InterPro" id="IPR020970">
    <property type="entry name" value="Bacteriocin_IIc"/>
</dbReference>
<dbReference type="EMBL" id="ANKE01000033">
    <property type="protein sequence ID" value="EPC76244.1"/>
    <property type="molecule type" value="Genomic_DNA"/>
</dbReference>